<sequence length="458" mass="52471">MIPHWIPYLGRAVDFGLQPVDFLAESRKKYGDVFTFIMCGRKLTFALGTEGNNFVLNAKHTHVNAEEAYRSLTKPVFGEGVVYDCPNHLLMEQKKFAKDGLSFDALRTYVDYIVEETRDYFARWDKNSDVGVVDQALAELIIMTASRCLMGKEIRAQLDETVADIYHDLDNGFQPINFLFNYLPLPSYRKRDEAHVKMRDLFLRIIQNRRKTNDMSNQDLLQTFMDAQYKDGKKMTDKEVAHMMIAVLMAGQHTSSTTTTWLIMHLARDPKLRAQLYEEQKTVFGEELGPLTFDGLNKCTLLDSVLKEVLRIHPPIVAIFRKVSKPIAFPNSNIVIPAGHYLCSSPFVTQVSEEHYEKPLEFDPSRWLKKDNTEVVQDDSNFGVVGKGTNSPYLPFGAGRHRCIGEPFAYVQIKTIVSQMIRMFEIEQLPDAKFPEPDFSKLFITPKGPVKVKYTKRA</sequence>
<comment type="cofactor">
    <cofactor evidence="1 6">
        <name>heme</name>
        <dbReference type="ChEBI" id="CHEBI:30413"/>
    </cofactor>
</comment>
<gene>
    <name evidence="8" type="ORF">K493DRAFT_263229</name>
</gene>
<dbReference type="InParanoid" id="A0A1Y1Y3R7"/>
<dbReference type="Gene3D" id="1.10.630.10">
    <property type="entry name" value="Cytochrome P450"/>
    <property type="match status" value="1"/>
</dbReference>
<dbReference type="GO" id="GO:0004497">
    <property type="term" value="F:monooxygenase activity"/>
    <property type="evidence" value="ECO:0007669"/>
    <property type="project" value="UniProtKB-KW"/>
</dbReference>
<dbReference type="PRINTS" id="PR00385">
    <property type="entry name" value="P450"/>
</dbReference>
<dbReference type="AlphaFoldDB" id="A0A1Y1Y3R7"/>
<dbReference type="PRINTS" id="PR00465">
    <property type="entry name" value="EP450IV"/>
</dbReference>
<evidence type="ECO:0000256" key="7">
    <source>
        <dbReference type="RuleBase" id="RU000461"/>
    </source>
</evidence>
<accession>A0A1Y1Y3R7</accession>
<evidence type="ECO:0000313" key="8">
    <source>
        <dbReference type="EMBL" id="ORX92671.1"/>
    </source>
</evidence>
<dbReference type="Pfam" id="PF00067">
    <property type="entry name" value="p450"/>
    <property type="match status" value="1"/>
</dbReference>
<dbReference type="OrthoDB" id="1055148at2759"/>
<dbReference type="FunCoup" id="A0A1Y1Y3R7">
    <property type="interactions" value="335"/>
</dbReference>
<dbReference type="PROSITE" id="PS00086">
    <property type="entry name" value="CYTOCHROME_P450"/>
    <property type="match status" value="1"/>
</dbReference>
<evidence type="ECO:0000313" key="9">
    <source>
        <dbReference type="Proteomes" id="UP000193498"/>
    </source>
</evidence>
<dbReference type="InterPro" id="IPR002403">
    <property type="entry name" value="Cyt_P450_E_grp-IV"/>
</dbReference>
<evidence type="ECO:0000256" key="2">
    <source>
        <dbReference type="ARBA" id="ARBA00010617"/>
    </source>
</evidence>
<keyword evidence="8" id="KW-0808">Transferase</keyword>
<proteinExistence type="inferred from homology"/>
<dbReference type="InterPro" id="IPR050529">
    <property type="entry name" value="CYP450_sterol_14alpha_dmase"/>
</dbReference>
<dbReference type="InterPro" id="IPR017972">
    <property type="entry name" value="Cyt_P450_CS"/>
</dbReference>
<evidence type="ECO:0000256" key="6">
    <source>
        <dbReference type="PIRSR" id="PIRSR602403-1"/>
    </source>
</evidence>
<evidence type="ECO:0000256" key="5">
    <source>
        <dbReference type="ARBA" id="ARBA00023004"/>
    </source>
</evidence>
<keyword evidence="3 6" id="KW-0349">Heme</keyword>
<dbReference type="SUPFAM" id="SSF48264">
    <property type="entry name" value="Cytochrome P450"/>
    <property type="match status" value="1"/>
</dbReference>
<comment type="caution">
    <text evidence="8">The sequence shown here is derived from an EMBL/GenBank/DDBJ whole genome shotgun (WGS) entry which is preliminary data.</text>
</comment>
<dbReference type="InterPro" id="IPR001128">
    <property type="entry name" value="Cyt_P450"/>
</dbReference>
<keyword evidence="5 6" id="KW-0408">Iron</keyword>
<reference evidence="8 9" key="1">
    <citation type="submission" date="2016-07" db="EMBL/GenBank/DDBJ databases">
        <title>Pervasive Adenine N6-methylation of Active Genes in Fungi.</title>
        <authorList>
            <consortium name="DOE Joint Genome Institute"/>
            <person name="Mondo S.J."/>
            <person name="Dannebaum R.O."/>
            <person name="Kuo R.C."/>
            <person name="Labutti K."/>
            <person name="Haridas S."/>
            <person name="Kuo A."/>
            <person name="Salamov A."/>
            <person name="Ahrendt S.R."/>
            <person name="Lipzen A."/>
            <person name="Sullivan W."/>
            <person name="Andreopoulos W.B."/>
            <person name="Clum A."/>
            <person name="Lindquist E."/>
            <person name="Daum C."/>
            <person name="Ramamoorthy G.K."/>
            <person name="Gryganskyi A."/>
            <person name="Culley D."/>
            <person name="Magnuson J.K."/>
            <person name="James T.Y."/>
            <person name="O'Malley M.A."/>
            <person name="Stajich J.E."/>
            <person name="Spatafora J.W."/>
            <person name="Visel A."/>
            <person name="Grigoriev I.V."/>
        </authorList>
    </citation>
    <scope>NUCLEOTIDE SEQUENCE [LARGE SCALE GENOMIC DNA]</scope>
    <source>
        <strain evidence="8 9">CBS 931.73</strain>
    </source>
</reference>
<dbReference type="Proteomes" id="UP000193498">
    <property type="component" value="Unassembled WGS sequence"/>
</dbReference>
<protein>
    <submittedName>
        <fullName evidence="8">14-alpha sterol demethylase Cyp51B</fullName>
    </submittedName>
</protein>
<organism evidence="8 9">
    <name type="scientific">Basidiobolus meristosporus CBS 931.73</name>
    <dbReference type="NCBI Taxonomy" id="1314790"/>
    <lineage>
        <taxon>Eukaryota</taxon>
        <taxon>Fungi</taxon>
        <taxon>Fungi incertae sedis</taxon>
        <taxon>Zoopagomycota</taxon>
        <taxon>Entomophthoromycotina</taxon>
        <taxon>Basidiobolomycetes</taxon>
        <taxon>Basidiobolales</taxon>
        <taxon>Basidiobolaceae</taxon>
        <taxon>Basidiobolus</taxon>
    </lineage>
</organism>
<keyword evidence="9" id="KW-1185">Reference proteome</keyword>
<feature type="binding site" description="axial binding residue" evidence="6">
    <location>
        <position position="403"/>
    </location>
    <ligand>
        <name>heme</name>
        <dbReference type="ChEBI" id="CHEBI:30413"/>
    </ligand>
    <ligandPart>
        <name>Fe</name>
        <dbReference type="ChEBI" id="CHEBI:18248"/>
    </ligandPart>
</feature>
<dbReference type="EMBL" id="MCFE01000264">
    <property type="protein sequence ID" value="ORX92671.1"/>
    <property type="molecule type" value="Genomic_DNA"/>
</dbReference>
<keyword evidence="7" id="KW-0560">Oxidoreductase</keyword>
<evidence type="ECO:0000256" key="1">
    <source>
        <dbReference type="ARBA" id="ARBA00001971"/>
    </source>
</evidence>
<comment type="similarity">
    <text evidence="2 7">Belongs to the cytochrome P450 family.</text>
</comment>
<keyword evidence="4 6" id="KW-0479">Metal-binding</keyword>
<dbReference type="GO" id="GO:0016705">
    <property type="term" value="F:oxidoreductase activity, acting on paired donors, with incorporation or reduction of molecular oxygen"/>
    <property type="evidence" value="ECO:0007669"/>
    <property type="project" value="InterPro"/>
</dbReference>
<dbReference type="InterPro" id="IPR036396">
    <property type="entry name" value="Cyt_P450_sf"/>
</dbReference>
<evidence type="ECO:0000256" key="4">
    <source>
        <dbReference type="ARBA" id="ARBA00022723"/>
    </source>
</evidence>
<dbReference type="PANTHER" id="PTHR24304:SF2">
    <property type="entry name" value="24-HYDROXYCHOLESTEROL 7-ALPHA-HYDROXYLASE"/>
    <property type="match status" value="1"/>
</dbReference>
<keyword evidence="8" id="KW-0489">Methyltransferase</keyword>
<dbReference type="GO" id="GO:0020037">
    <property type="term" value="F:heme binding"/>
    <property type="evidence" value="ECO:0007669"/>
    <property type="project" value="InterPro"/>
</dbReference>
<dbReference type="GO" id="GO:0032259">
    <property type="term" value="P:methylation"/>
    <property type="evidence" value="ECO:0007669"/>
    <property type="project" value="UniProtKB-KW"/>
</dbReference>
<dbReference type="PANTHER" id="PTHR24304">
    <property type="entry name" value="CYTOCHROME P450 FAMILY 7"/>
    <property type="match status" value="1"/>
</dbReference>
<dbReference type="GO" id="GO:0005506">
    <property type="term" value="F:iron ion binding"/>
    <property type="evidence" value="ECO:0007669"/>
    <property type="project" value="InterPro"/>
</dbReference>
<name>A0A1Y1Y3R7_9FUNG</name>
<dbReference type="GO" id="GO:0008168">
    <property type="term" value="F:methyltransferase activity"/>
    <property type="evidence" value="ECO:0007669"/>
    <property type="project" value="UniProtKB-KW"/>
</dbReference>
<evidence type="ECO:0000256" key="3">
    <source>
        <dbReference type="ARBA" id="ARBA00022617"/>
    </source>
</evidence>
<keyword evidence="7" id="KW-0503">Monooxygenase</keyword>
<dbReference type="CDD" id="cd11042">
    <property type="entry name" value="CYP51-like"/>
    <property type="match status" value="1"/>
</dbReference>
<dbReference type="STRING" id="1314790.A0A1Y1Y3R7"/>